<keyword evidence="3" id="KW-1185">Reference proteome</keyword>
<dbReference type="EMBL" id="CAAALY010005775">
    <property type="protein sequence ID" value="VEL09213.1"/>
    <property type="molecule type" value="Genomic_DNA"/>
</dbReference>
<feature type="compositionally biased region" description="Polar residues" evidence="1">
    <location>
        <begin position="63"/>
        <end position="82"/>
    </location>
</feature>
<accession>A0A448WDR2</accession>
<reference evidence="2" key="1">
    <citation type="submission" date="2018-11" db="EMBL/GenBank/DDBJ databases">
        <authorList>
            <consortium name="Pathogen Informatics"/>
        </authorList>
    </citation>
    <scope>NUCLEOTIDE SEQUENCE</scope>
</reference>
<dbReference type="AlphaFoldDB" id="A0A448WDR2"/>
<gene>
    <name evidence="2" type="ORF">PXEA_LOCUS2653</name>
</gene>
<dbReference type="Proteomes" id="UP000784294">
    <property type="component" value="Unassembled WGS sequence"/>
</dbReference>
<evidence type="ECO:0000313" key="3">
    <source>
        <dbReference type="Proteomes" id="UP000784294"/>
    </source>
</evidence>
<proteinExistence type="predicted"/>
<organism evidence="2 3">
    <name type="scientific">Protopolystoma xenopodis</name>
    <dbReference type="NCBI Taxonomy" id="117903"/>
    <lineage>
        <taxon>Eukaryota</taxon>
        <taxon>Metazoa</taxon>
        <taxon>Spiralia</taxon>
        <taxon>Lophotrochozoa</taxon>
        <taxon>Platyhelminthes</taxon>
        <taxon>Monogenea</taxon>
        <taxon>Polyopisthocotylea</taxon>
        <taxon>Polystomatidea</taxon>
        <taxon>Polystomatidae</taxon>
        <taxon>Protopolystoma</taxon>
    </lineage>
</organism>
<name>A0A448WDR2_9PLAT</name>
<evidence type="ECO:0000256" key="1">
    <source>
        <dbReference type="SAM" id="MobiDB-lite"/>
    </source>
</evidence>
<evidence type="ECO:0000313" key="2">
    <source>
        <dbReference type="EMBL" id="VEL09213.1"/>
    </source>
</evidence>
<feature type="region of interest" description="Disordered" evidence="1">
    <location>
        <begin position="23"/>
        <end position="82"/>
    </location>
</feature>
<protein>
    <submittedName>
        <fullName evidence="2">Uncharacterized protein</fullName>
    </submittedName>
</protein>
<sequence length="103" mass="11444">MLTYFACRPGFAPGWANCSRPFRYPAGRETGDTRKQTQSYPHPPSLFTASETAHQGSLREKSVQLSSYSQSGNQAAARQTVQRGRGGWNTELRYKDGFIVVPS</sequence>
<comment type="caution">
    <text evidence="2">The sequence shown here is derived from an EMBL/GenBank/DDBJ whole genome shotgun (WGS) entry which is preliminary data.</text>
</comment>